<protein>
    <submittedName>
        <fullName evidence="1">12085_t:CDS:1</fullName>
    </submittedName>
</protein>
<proteinExistence type="predicted"/>
<reference evidence="1" key="1">
    <citation type="submission" date="2021-06" db="EMBL/GenBank/DDBJ databases">
        <authorList>
            <person name="Kallberg Y."/>
            <person name="Tangrot J."/>
            <person name="Rosling A."/>
        </authorList>
    </citation>
    <scope>NUCLEOTIDE SEQUENCE</scope>
    <source>
        <strain evidence="1">FL966</strain>
    </source>
</reference>
<sequence length="156" mass="17812">MQHLKSAIHIGANKISYNPFTLRDLHFSILISNILTYVIDSIKRTLTKVKKKPNVSNNITAYKYWHLYRPKIESLLCPALIILATNSEFYKVFLKAEDAFCKLPNDVSMQTEFIDYIHQAITKPLLEPLKVPKTAIPKGHLLGIKNSIDDKFSING</sequence>
<evidence type="ECO:0000313" key="2">
    <source>
        <dbReference type="Proteomes" id="UP000789759"/>
    </source>
</evidence>
<comment type="caution">
    <text evidence="1">The sequence shown here is derived from an EMBL/GenBank/DDBJ whole genome shotgun (WGS) entry which is preliminary data.</text>
</comment>
<evidence type="ECO:0000313" key="1">
    <source>
        <dbReference type="EMBL" id="CAG8652976.1"/>
    </source>
</evidence>
<dbReference type="EMBL" id="CAJVQA010007186">
    <property type="protein sequence ID" value="CAG8652976.1"/>
    <property type="molecule type" value="Genomic_DNA"/>
</dbReference>
<dbReference type="AlphaFoldDB" id="A0A9N9H7I8"/>
<keyword evidence="2" id="KW-1185">Reference proteome</keyword>
<accession>A0A9N9H7I8</accession>
<organism evidence="1 2">
    <name type="scientific">Cetraspora pellucida</name>
    <dbReference type="NCBI Taxonomy" id="1433469"/>
    <lineage>
        <taxon>Eukaryota</taxon>
        <taxon>Fungi</taxon>
        <taxon>Fungi incertae sedis</taxon>
        <taxon>Mucoromycota</taxon>
        <taxon>Glomeromycotina</taxon>
        <taxon>Glomeromycetes</taxon>
        <taxon>Diversisporales</taxon>
        <taxon>Gigasporaceae</taxon>
        <taxon>Cetraspora</taxon>
    </lineage>
</organism>
<dbReference type="Proteomes" id="UP000789759">
    <property type="component" value="Unassembled WGS sequence"/>
</dbReference>
<gene>
    <name evidence="1" type="ORF">CPELLU_LOCUS9430</name>
</gene>
<name>A0A9N9H7I8_9GLOM</name>